<dbReference type="GO" id="GO:0004386">
    <property type="term" value="F:helicase activity"/>
    <property type="evidence" value="ECO:0007669"/>
    <property type="project" value="UniProtKB-KW"/>
</dbReference>
<dbReference type="GO" id="GO:0005524">
    <property type="term" value="F:ATP binding"/>
    <property type="evidence" value="ECO:0007669"/>
    <property type="project" value="UniProtKB-KW"/>
</dbReference>
<accession>A0A2J8AFW5</accession>
<keyword evidence="3 7" id="KW-0347">Helicase</keyword>
<evidence type="ECO:0000256" key="4">
    <source>
        <dbReference type="ARBA" id="ARBA00022840"/>
    </source>
</evidence>
<evidence type="ECO:0000313" key="7">
    <source>
        <dbReference type="EMBL" id="PNH11413.1"/>
    </source>
</evidence>
<feature type="region of interest" description="Disordered" evidence="5">
    <location>
        <begin position="41"/>
        <end position="67"/>
    </location>
</feature>
<keyword evidence="8" id="KW-1185">Reference proteome</keyword>
<dbReference type="PANTHER" id="PTHR47960">
    <property type="entry name" value="DEAD-BOX ATP-DEPENDENT RNA HELICASE 50"/>
    <property type="match status" value="1"/>
</dbReference>
<dbReference type="GO" id="GO:0016787">
    <property type="term" value="F:hydrolase activity"/>
    <property type="evidence" value="ECO:0007669"/>
    <property type="project" value="UniProtKB-KW"/>
</dbReference>
<feature type="compositionally biased region" description="Gly residues" evidence="5">
    <location>
        <begin position="415"/>
        <end position="425"/>
    </location>
</feature>
<name>A0A2J8AFW5_9CHLO</name>
<keyword evidence="1" id="KW-0547">Nucleotide-binding</keyword>
<dbReference type="InterPro" id="IPR001650">
    <property type="entry name" value="Helicase_C-like"/>
</dbReference>
<sequence>MLRFHAPPGQVSSLCADGSKLVLLFKLWWSDEVLFVAVQARPGGRRSTRRREDSRRSKQRCAVKASSQRIVPGLDVPLLARRTLVVAEERRSDGAPDWEGGERDDDAPRGRVLQPRRRPLFRGGREDGGDGDGPDGGDDGRQRQRSYDSGEGGDRTARPPGIYDSDEGRGGGDGRQRQRSYDRNSGPGNAEGGDRTARPPGIYDSDEGGGGGDGRQRQRSYDRNSGPGNAEGGDRTARPPGIYDSDEGGGGGDGRQRQRSYDRNSGPGNAEGGDRTARPPGIYDSDEGGGGGDGRQRQRSYDRNSGPGNAEGGDRTTRPPGIYDSSEGWGEGRSSSASTSGREGYGRSGRGDEDRSERGGYEDRSDRGGRGGRGGGGRWGGGGEGRPYGRGGGGEGRPFGRGGGGEGRAYERSGHGGGRGYGGTGERTAFLDQVEPLRAAAPPSMRFVLVTATVPQHCWAALREVWPDLRQAFGPGLHRTAPGLVEELVDCSGGDEVSEESGRKRKLEALSTLLERHGAARTMVFCNKIESCRDVENHLKRVDPLQKRYRVLPYHEAIRDELRADNMAEFLRPLDRKQQQQGGQEGGGGAGAEGGEAMKVLVATDRTSRGIDVLYCQHVVLFDFPRDPSEYVRRVGRTARGAGGTGTVSSLVLGRQVPLAREIIERNQKGMPVHSVPA</sequence>
<evidence type="ECO:0000256" key="1">
    <source>
        <dbReference type="ARBA" id="ARBA00022741"/>
    </source>
</evidence>
<gene>
    <name evidence="7" type="ORF">TSOC_001788</name>
</gene>
<dbReference type="AlphaFoldDB" id="A0A2J8AFW5"/>
<protein>
    <submittedName>
        <fullName evidence="7">DEAD-box ATP-dependent RNA helicase 50</fullName>
    </submittedName>
</protein>
<dbReference type="EMBL" id="PGGS01000030">
    <property type="protein sequence ID" value="PNH11413.1"/>
    <property type="molecule type" value="Genomic_DNA"/>
</dbReference>
<dbReference type="SMART" id="SM00490">
    <property type="entry name" value="HELICc"/>
    <property type="match status" value="1"/>
</dbReference>
<reference evidence="7 8" key="1">
    <citation type="journal article" date="2017" name="Mol. Biol. Evol.">
        <title>The 4-celled Tetrabaena socialis nuclear genome reveals the essential components for genetic control of cell number at the origin of multicellularity in the volvocine lineage.</title>
        <authorList>
            <person name="Featherston J."/>
            <person name="Arakaki Y."/>
            <person name="Hanschen E.R."/>
            <person name="Ferris P.J."/>
            <person name="Michod R.E."/>
            <person name="Olson B.J.S.C."/>
            <person name="Nozaki H."/>
            <person name="Durand P.M."/>
        </authorList>
    </citation>
    <scope>NUCLEOTIDE SEQUENCE [LARGE SCALE GENOMIC DNA]</scope>
    <source>
        <strain evidence="7 8">NIES-571</strain>
    </source>
</reference>
<feature type="domain" description="Helicase C-terminal" evidence="6">
    <location>
        <begin position="506"/>
        <end position="678"/>
    </location>
</feature>
<feature type="compositionally biased region" description="Low complexity" evidence="5">
    <location>
        <begin position="325"/>
        <end position="342"/>
    </location>
</feature>
<evidence type="ECO:0000256" key="5">
    <source>
        <dbReference type="SAM" id="MobiDB-lite"/>
    </source>
</evidence>
<feature type="compositionally biased region" description="Basic and acidic residues" evidence="5">
    <location>
        <begin position="138"/>
        <end position="157"/>
    </location>
</feature>
<feature type="compositionally biased region" description="Basic and acidic residues" evidence="5">
    <location>
        <begin position="166"/>
        <end position="182"/>
    </location>
</feature>
<feature type="compositionally biased region" description="Basic and acidic residues" evidence="5">
    <location>
        <begin position="349"/>
        <end position="369"/>
    </location>
</feature>
<evidence type="ECO:0000256" key="3">
    <source>
        <dbReference type="ARBA" id="ARBA00022806"/>
    </source>
</evidence>
<dbReference type="CDD" id="cd18787">
    <property type="entry name" value="SF2_C_DEAD"/>
    <property type="match status" value="1"/>
</dbReference>
<feature type="compositionally biased region" description="Gly residues" evidence="5">
    <location>
        <begin position="371"/>
        <end position="407"/>
    </location>
</feature>
<proteinExistence type="predicted"/>
<organism evidence="7 8">
    <name type="scientific">Tetrabaena socialis</name>
    <dbReference type="NCBI Taxonomy" id="47790"/>
    <lineage>
        <taxon>Eukaryota</taxon>
        <taxon>Viridiplantae</taxon>
        <taxon>Chlorophyta</taxon>
        <taxon>core chlorophytes</taxon>
        <taxon>Chlorophyceae</taxon>
        <taxon>CS clade</taxon>
        <taxon>Chlamydomonadales</taxon>
        <taxon>Tetrabaenaceae</taxon>
        <taxon>Tetrabaena</taxon>
    </lineage>
</organism>
<feature type="region of interest" description="Disordered" evidence="5">
    <location>
        <begin position="89"/>
        <end position="426"/>
    </location>
</feature>
<evidence type="ECO:0000256" key="2">
    <source>
        <dbReference type="ARBA" id="ARBA00022801"/>
    </source>
</evidence>
<evidence type="ECO:0000259" key="6">
    <source>
        <dbReference type="PROSITE" id="PS51194"/>
    </source>
</evidence>
<dbReference type="Proteomes" id="UP000236333">
    <property type="component" value="Unassembled WGS sequence"/>
</dbReference>
<dbReference type="OrthoDB" id="10256233at2759"/>
<keyword evidence="2" id="KW-0378">Hydrolase</keyword>
<evidence type="ECO:0000313" key="8">
    <source>
        <dbReference type="Proteomes" id="UP000236333"/>
    </source>
</evidence>
<dbReference type="PROSITE" id="PS51194">
    <property type="entry name" value="HELICASE_CTER"/>
    <property type="match status" value="1"/>
</dbReference>
<dbReference type="InterPro" id="IPR027417">
    <property type="entry name" value="P-loop_NTPase"/>
</dbReference>
<comment type="caution">
    <text evidence="7">The sequence shown here is derived from an EMBL/GenBank/DDBJ whole genome shotgun (WGS) entry which is preliminary data.</text>
</comment>
<dbReference type="Pfam" id="PF00271">
    <property type="entry name" value="Helicase_C"/>
    <property type="match status" value="1"/>
</dbReference>
<keyword evidence="4" id="KW-0067">ATP-binding</keyword>
<dbReference type="Gene3D" id="3.40.50.300">
    <property type="entry name" value="P-loop containing nucleotide triphosphate hydrolases"/>
    <property type="match status" value="1"/>
</dbReference>
<dbReference type="SUPFAM" id="SSF52540">
    <property type="entry name" value="P-loop containing nucleoside triphosphate hydrolases"/>
    <property type="match status" value="1"/>
</dbReference>